<dbReference type="GO" id="GO:0030170">
    <property type="term" value="F:pyridoxal phosphate binding"/>
    <property type="evidence" value="ECO:0007669"/>
    <property type="project" value="InterPro"/>
</dbReference>
<dbReference type="InterPro" id="IPR050859">
    <property type="entry name" value="Class-I_PLP-dep_aminotransf"/>
</dbReference>
<dbReference type="Gene3D" id="3.40.640.10">
    <property type="entry name" value="Type I PLP-dependent aspartate aminotransferase-like (Major domain)"/>
    <property type="match status" value="1"/>
</dbReference>
<dbReference type="Pfam" id="PF00155">
    <property type="entry name" value="Aminotran_1_2"/>
    <property type="match status" value="1"/>
</dbReference>
<comment type="cofactor">
    <cofactor evidence="1">
        <name>pyridoxal 5'-phosphate</name>
        <dbReference type="ChEBI" id="CHEBI:597326"/>
    </cofactor>
</comment>
<evidence type="ECO:0000256" key="5">
    <source>
        <dbReference type="ARBA" id="ARBA00022679"/>
    </source>
</evidence>
<dbReference type="AlphaFoldDB" id="A0A7G9B425"/>
<evidence type="ECO:0000256" key="4">
    <source>
        <dbReference type="ARBA" id="ARBA00022576"/>
    </source>
</evidence>
<reference evidence="8 9" key="1">
    <citation type="submission" date="2020-08" db="EMBL/GenBank/DDBJ databases">
        <authorList>
            <person name="Liu C."/>
            <person name="Sun Q."/>
        </authorList>
    </citation>
    <scope>NUCLEOTIDE SEQUENCE [LARGE SCALE GENOMIC DNA]</scope>
    <source>
        <strain evidence="8 9">NSJ-62</strain>
    </source>
</reference>
<dbReference type="Gene3D" id="3.90.1150.10">
    <property type="entry name" value="Aspartate Aminotransferase, domain 1"/>
    <property type="match status" value="1"/>
</dbReference>
<proteinExistence type="inferred from homology"/>
<accession>A0A7G9B425</accession>
<dbReference type="KEGG" id="ohi:H8790_12835"/>
<organism evidence="8 9">
    <name type="scientific">Oscillibacter hominis</name>
    <dbReference type="NCBI Taxonomy" id="2763056"/>
    <lineage>
        <taxon>Bacteria</taxon>
        <taxon>Bacillati</taxon>
        <taxon>Bacillota</taxon>
        <taxon>Clostridia</taxon>
        <taxon>Eubacteriales</taxon>
        <taxon>Oscillospiraceae</taxon>
        <taxon>Oscillibacter</taxon>
    </lineage>
</organism>
<feature type="domain" description="Aminotransferase class I/classII large" evidence="7">
    <location>
        <begin position="29"/>
        <end position="388"/>
    </location>
</feature>
<evidence type="ECO:0000313" key="9">
    <source>
        <dbReference type="Proteomes" id="UP000515960"/>
    </source>
</evidence>
<comment type="subunit">
    <text evidence="3">Homodimer.</text>
</comment>
<dbReference type="CDD" id="cd00609">
    <property type="entry name" value="AAT_like"/>
    <property type="match status" value="1"/>
</dbReference>
<evidence type="ECO:0000256" key="6">
    <source>
        <dbReference type="ARBA" id="ARBA00022898"/>
    </source>
</evidence>
<keyword evidence="5 8" id="KW-0808">Transferase</keyword>
<dbReference type="InterPro" id="IPR015422">
    <property type="entry name" value="PyrdxlP-dep_Trfase_small"/>
</dbReference>
<dbReference type="Proteomes" id="UP000515960">
    <property type="component" value="Chromosome"/>
</dbReference>
<evidence type="ECO:0000256" key="1">
    <source>
        <dbReference type="ARBA" id="ARBA00001933"/>
    </source>
</evidence>
<evidence type="ECO:0000259" key="7">
    <source>
        <dbReference type="Pfam" id="PF00155"/>
    </source>
</evidence>
<protein>
    <submittedName>
        <fullName evidence="8">PLP-dependent aminotransferase family protein</fullName>
    </submittedName>
</protein>
<name>A0A7G9B425_9FIRM</name>
<evidence type="ECO:0000313" key="8">
    <source>
        <dbReference type="EMBL" id="QNL44306.1"/>
    </source>
</evidence>
<dbReference type="EMBL" id="CP060490">
    <property type="protein sequence ID" value="QNL44306.1"/>
    <property type="molecule type" value="Genomic_DNA"/>
</dbReference>
<dbReference type="FunFam" id="3.40.640.10:FF:000053">
    <property type="entry name" value="Aminotransferase, class I"/>
    <property type="match status" value="1"/>
</dbReference>
<keyword evidence="6" id="KW-0663">Pyridoxal phosphate</keyword>
<gene>
    <name evidence="8" type="ORF">H8790_12835</name>
</gene>
<dbReference type="GO" id="GO:0008483">
    <property type="term" value="F:transaminase activity"/>
    <property type="evidence" value="ECO:0007669"/>
    <property type="project" value="UniProtKB-KW"/>
</dbReference>
<dbReference type="RefSeq" id="WP_187332907.1">
    <property type="nucleotide sequence ID" value="NZ_CP060490.1"/>
</dbReference>
<comment type="similarity">
    <text evidence="2">Belongs to the class-I pyridoxal-phosphate-dependent aminotransferase family.</text>
</comment>
<dbReference type="PANTHER" id="PTHR42790:SF19">
    <property type="entry name" value="KYNURENINE_ALPHA-AMINOADIPATE AMINOTRANSFERASE, MITOCHONDRIAL"/>
    <property type="match status" value="1"/>
</dbReference>
<dbReference type="PANTHER" id="PTHR42790">
    <property type="entry name" value="AMINOTRANSFERASE"/>
    <property type="match status" value="1"/>
</dbReference>
<sequence length="398" mass="43721">MNYHFSRLMSRQSDSVEKLLKNTNDPSLIPFSAGNPAPEAFPVAELAALCGRIFAEQPVAALQYNLSSGYPALRDTVKRWVRERCGVGGVEDEVLITTGSQQGMILTARALCDPGDVVLCEEYTFLGALNSFRSCGADTVGVAMEPDGMSIPDLERKLKAHPNARFLYTIPNFQNPTGVTLSAEKRREVYRLACRYGIVILEDDPYGELRFCGEPLPPIKTLDEEGRVIYCGSFSKVVAPGLRVAYAVANRELVTRMSRDKAGDDVHTSALPQILCHRLITETDFAAHLTGLKQVYRRKARLMMNCLDREAVPSGISYLPIDGGMFLWCTLPEGAGMLDYCARLAADAHVAVVPGSAFAADEGAPCRSFRMNFSTPSDEDIVRGCEQLGVFTRKYLGR</sequence>
<dbReference type="GO" id="GO:1901605">
    <property type="term" value="P:alpha-amino acid metabolic process"/>
    <property type="evidence" value="ECO:0007669"/>
    <property type="project" value="TreeGrafter"/>
</dbReference>
<dbReference type="InterPro" id="IPR015424">
    <property type="entry name" value="PyrdxlP-dep_Trfase"/>
</dbReference>
<evidence type="ECO:0000256" key="2">
    <source>
        <dbReference type="ARBA" id="ARBA00007441"/>
    </source>
</evidence>
<keyword evidence="9" id="KW-1185">Reference proteome</keyword>
<dbReference type="InterPro" id="IPR004839">
    <property type="entry name" value="Aminotransferase_I/II_large"/>
</dbReference>
<dbReference type="InterPro" id="IPR015421">
    <property type="entry name" value="PyrdxlP-dep_Trfase_major"/>
</dbReference>
<dbReference type="SUPFAM" id="SSF53383">
    <property type="entry name" value="PLP-dependent transferases"/>
    <property type="match status" value="1"/>
</dbReference>
<keyword evidence="4 8" id="KW-0032">Aminotransferase</keyword>
<evidence type="ECO:0000256" key="3">
    <source>
        <dbReference type="ARBA" id="ARBA00011738"/>
    </source>
</evidence>